<dbReference type="EMBL" id="JAACXV010013766">
    <property type="protein sequence ID" value="KAF7272444.1"/>
    <property type="molecule type" value="Genomic_DNA"/>
</dbReference>
<comment type="caution">
    <text evidence="11">The sequence shown here is derived from an EMBL/GenBank/DDBJ whole genome shotgun (WGS) entry which is preliminary data.</text>
</comment>
<keyword evidence="9" id="KW-0325">Glycoprotein</keyword>
<comment type="similarity">
    <text evidence="2">Belongs to the immunoglobulin superfamily. AMIGO family.</text>
</comment>
<dbReference type="PROSITE" id="PS51450">
    <property type="entry name" value="LRR"/>
    <property type="match status" value="1"/>
</dbReference>
<dbReference type="SUPFAM" id="SSF52058">
    <property type="entry name" value="L domain-like"/>
    <property type="match status" value="1"/>
</dbReference>
<dbReference type="Pfam" id="PF13855">
    <property type="entry name" value="LRR_8"/>
    <property type="match status" value="1"/>
</dbReference>
<evidence type="ECO:0000313" key="11">
    <source>
        <dbReference type="EMBL" id="KAF7272444.1"/>
    </source>
</evidence>
<evidence type="ECO:0000256" key="3">
    <source>
        <dbReference type="ARBA" id="ARBA00022614"/>
    </source>
</evidence>
<keyword evidence="12" id="KW-1185">Reference proteome</keyword>
<proteinExistence type="inferred from homology"/>
<dbReference type="PANTHER" id="PTHR24368:SF210">
    <property type="entry name" value="SURFACE ANTIGEN BSPA-LIKE"/>
    <property type="match status" value="1"/>
</dbReference>
<reference evidence="11" key="1">
    <citation type="submission" date="2020-08" db="EMBL/GenBank/DDBJ databases">
        <title>Genome sequencing and assembly of the red palm weevil Rhynchophorus ferrugineus.</title>
        <authorList>
            <person name="Dias G.B."/>
            <person name="Bergman C.M."/>
            <person name="Manee M."/>
        </authorList>
    </citation>
    <scope>NUCLEOTIDE SEQUENCE</scope>
    <source>
        <strain evidence="11">AA-2017</strain>
        <tissue evidence="11">Whole larva</tissue>
    </source>
</reference>
<protein>
    <submittedName>
        <fullName evidence="11">Uncharacterized protein</fullName>
    </submittedName>
</protein>
<dbReference type="InterPro" id="IPR031283">
    <property type="entry name" value="AMIGO"/>
</dbReference>
<dbReference type="InterPro" id="IPR032675">
    <property type="entry name" value="LRR_dom_sf"/>
</dbReference>
<organism evidence="11 12">
    <name type="scientific">Rhynchophorus ferrugineus</name>
    <name type="common">Red palm weevil</name>
    <name type="synonym">Curculio ferrugineus</name>
    <dbReference type="NCBI Taxonomy" id="354439"/>
    <lineage>
        <taxon>Eukaryota</taxon>
        <taxon>Metazoa</taxon>
        <taxon>Ecdysozoa</taxon>
        <taxon>Arthropoda</taxon>
        <taxon>Hexapoda</taxon>
        <taxon>Insecta</taxon>
        <taxon>Pterygota</taxon>
        <taxon>Neoptera</taxon>
        <taxon>Endopterygota</taxon>
        <taxon>Coleoptera</taxon>
        <taxon>Polyphaga</taxon>
        <taxon>Cucujiformia</taxon>
        <taxon>Curculionidae</taxon>
        <taxon>Dryophthorinae</taxon>
        <taxon>Rhynchophorus</taxon>
    </lineage>
</organism>
<keyword evidence="5" id="KW-0677">Repeat</keyword>
<accession>A0A834MC17</accession>
<keyword evidence="8" id="KW-0472">Membrane</keyword>
<evidence type="ECO:0000256" key="5">
    <source>
        <dbReference type="ARBA" id="ARBA00022737"/>
    </source>
</evidence>
<dbReference type="SMART" id="SM00369">
    <property type="entry name" value="LRR_TYP"/>
    <property type="match status" value="3"/>
</dbReference>
<evidence type="ECO:0000313" key="12">
    <source>
        <dbReference type="Proteomes" id="UP000625711"/>
    </source>
</evidence>
<evidence type="ECO:0000256" key="7">
    <source>
        <dbReference type="ARBA" id="ARBA00022989"/>
    </source>
</evidence>
<sequence length="436" mass="49017">MQSLPQATLFCDKVSQSTLTLNSLGMAVRPKESHYNFGKILSNSLDGTNLSNVHDIPRHYVLNGLEISASAAYNVGSWIGDVYWIGLLDVLQVLNGDLVELGYLNGIWNTVSYHKAFENITVIDMFKVIWFLLGVAAIASGVSISKLNSEIPVINAELKAGEPLRLDGIKKLNKANVEGLIFMNCSGVIDNATLKHFPKLQRVTFLKSNINQMNAVLPVVEFTSLGSHLPNLDEHFANQLPNIRNLVLIANKEFVINPHVFKNFRSLTKLHISEATFTENCITKHWFRDLNHLDELSLSDNGISCISYDAFNNLKSLTKLDLTYNKLTVLDKKTFKRLSKLEILGLYENNIEEFDANWLDGQKRHLELLGISWSSLRNVEASDLLRVLPNLKQVSFGHEDMPNDFKAGVFCQVLLQNNVTCSVDNVFRMSTMLSYI</sequence>
<dbReference type="AlphaFoldDB" id="A0A834MC17"/>
<dbReference type="InterPro" id="IPR003591">
    <property type="entry name" value="Leu-rich_rpt_typical-subtyp"/>
</dbReference>
<comment type="subcellular location">
    <subcellularLocation>
        <location evidence="1">Membrane</location>
        <topology evidence="1">Single-pass type I membrane protein</topology>
    </subcellularLocation>
</comment>
<keyword evidence="4" id="KW-0812">Transmembrane</keyword>
<keyword evidence="6" id="KW-0130">Cell adhesion</keyword>
<dbReference type="Proteomes" id="UP000625711">
    <property type="component" value="Unassembled WGS sequence"/>
</dbReference>
<evidence type="ECO:0000256" key="1">
    <source>
        <dbReference type="ARBA" id="ARBA00004479"/>
    </source>
</evidence>
<dbReference type="GO" id="GO:0007155">
    <property type="term" value="P:cell adhesion"/>
    <property type="evidence" value="ECO:0007669"/>
    <property type="project" value="UniProtKB-KW"/>
</dbReference>
<dbReference type="InterPro" id="IPR001611">
    <property type="entry name" value="Leu-rich_rpt"/>
</dbReference>
<keyword evidence="7" id="KW-1133">Transmembrane helix</keyword>
<evidence type="ECO:0000256" key="2">
    <source>
        <dbReference type="ARBA" id="ARBA00005670"/>
    </source>
</evidence>
<keyword evidence="10" id="KW-0393">Immunoglobulin domain</keyword>
<name>A0A834MC17_RHYFE</name>
<evidence type="ECO:0000256" key="4">
    <source>
        <dbReference type="ARBA" id="ARBA00022692"/>
    </source>
</evidence>
<dbReference type="Gene3D" id="3.80.10.10">
    <property type="entry name" value="Ribonuclease Inhibitor"/>
    <property type="match status" value="1"/>
</dbReference>
<evidence type="ECO:0000256" key="6">
    <source>
        <dbReference type="ARBA" id="ARBA00022889"/>
    </source>
</evidence>
<keyword evidence="3" id="KW-0433">Leucine-rich repeat</keyword>
<evidence type="ECO:0000256" key="8">
    <source>
        <dbReference type="ARBA" id="ARBA00023136"/>
    </source>
</evidence>
<evidence type="ECO:0000256" key="9">
    <source>
        <dbReference type="ARBA" id="ARBA00023180"/>
    </source>
</evidence>
<evidence type="ECO:0000256" key="10">
    <source>
        <dbReference type="ARBA" id="ARBA00023319"/>
    </source>
</evidence>
<dbReference type="OrthoDB" id="1055097at2759"/>
<dbReference type="GO" id="GO:0016020">
    <property type="term" value="C:membrane"/>
    <property type="evidence" value="ECO:0007669"/>
    <property type="project" value="UniProtKB-SubCell"/>
</dbReference>
<gene>
    <name evidence="11" type="ORF">GWI33_014770</name>
</gene>
<dbReference type="PANTHER" id="PTHR24368">
    <property type="entry name" value="AMPHOTERIN-INDUCED PROTEIN"/>
    <property type="match status" value="1"/>
</dbReference>